<dbReference type="SUPFAM" id="SSF54909">
    <property type="entry name" value="Dimeric alpha+beta barrel"/>
    <property type="match status" value="1"/>
</dbReference>
<dbReference type="InterPro" id="IPR011008">
    <property type="entry name" value="Dimeric_a/b-barrel"/>
</dbReference>
<evidence type="ECO:0000259" key="1">
    <source>
        <dbReference type="Pfam" id="PF07045"/>
    </source>
</evidence>
<proteinExistence type="predicted"/>
<reference evidence="2 3" key="1">
    <citation type="submission" date="2023-07" db="EMBL/GenBank/DDBJ databases">
        <authorList>
            <person name="Girao M."/>
            <person name="Carvalho M.F."/>
        </authorList>
    </citation>
    <scope>NUCLEOTIDE SEQUENCE [LARGE SCALE GENOMIC DNA]</scope>
    <source>
        <strain evidence="2 3">YIM65754</strain>
    </source>
</reference>
<dbReference type="RefSeq" id="WP_330132141.1">
    <property type="nucleotide sequence ID" value="NZ_JAUTXY010000002.1"/>
</dbReference>
<dbReference type="PANTHER" id="PTHR41521:SF4">
    <property type="entry name" value="BLR0684 PROTEIN"/>
    <property type="match status" value="1"/>
</dbReference>
<organism evidence="2 3">
    <name type="scientific">Rhodococcus artemisiae</name>
    <dbReference type="NCBI Taxonomy" id="714159"/>
    <lineage>
        <taxon>Bacteria</taxon>
        <taxon>Bacillati</taxon>
        <taxon>Actinomycetota</taxon>
        <taxon>Actinomycetes</taxon>
        <taxon>Mycobacteriales</taxon>
        <taxon>Nocardiaceae</taxon>
        <taxon>Rhodococcus</taxon>
    </lineage>
</organism>
<keyword evidence="3" id="KW-1185">Reference proteome</keyword>
<dbReference type="PANTHER" id="PTHR41521">
    <property type="match status" value="1"/>
</dbReference>
<dbReference type="Pfam" id="PF07045">
    <property type="entry name" value="DUF1330"/>
    <property type="match status" value="1"/>
</dbReference>
<protein>
    <submittedName>
        <fullName evidence="2">DUF1330 domain-containing protein</fullName>
    </submittedName>
</protein>
<accession>A0ABU7L5N0</accession>
<dbReference type="Gene3D" id="3.30.70.100">
    <property type="match status" value="1"/>
</dbReference>
<comment type="caution">
    <text evidence="2">The sequence shown here is derived from an EMBL/GenBank/DDBJ whole genome shotgun (WGS) entry which is preliminary data.</text>
</comment>
<dbReference type="EMBL" id="JAUTXY010000002">
    <property type="protein sequence ID" value="MEE2056865.1"/>
    <property type="molecule type" value="Genomic_DNA"/>
</dbReference>
<gene>
    <name evidence="2" type="ORF">Q7514_04910</name>
</gene>
<evidence type="ECO:0000313" key="2">
    <source>
        <dbReference type="EMBL" id="MEE2056865.1"/>
    </source>
</evidence>
<dbReference type="InterPro" id="IPR010753">
    <property type="entry name" value="DUF1330"/>
</dbReference>
<sequence>MPKGYVVLTEAIRDQDGMAAYSALSGPSIARAGAAVLAVAEPQVLEGEWHGQRTVVLEFESVEAARRWYESEEYQKALPLRQAAADCNAVILEGFEMPLPGR</sequence>
<feature type="domain" description="DUF1330" evidence="1">
    <location>
        <begin position="3"/>
        <end position="95"/>
    </location>
</feature>
<evidence type="ECO:0000313" key="3">
    <source>
        <dbReference type="Proteomes" id="UP001336020"/>
    </source>
</evidence>
<dbReference type="Proteomes" id="UP001336020">
    <property type="component" value="Unassembled WGS sequence"/>
</dbReference>
<name>A0ABU7L5N0_9NOCA</name>